<dbReference type="PANTHER" id="PTHR23427">
    <property type="entry name" value="SURFEIT LOCUS PROTEIN"/>
    <property type="match status" value="1"/>
</dbReference>
<dbReference type="GO" id="GO:0033617">
    <property type="term" value="P:mitochondrial respiratory chain complex IV assembly"/>
    <property type="evidence" value="ECO:0007669"/>
    <property type="project" value="TreeGrafter"/>
</dbReference>
<evidence type="ECO:0000256" key="1">
    <source>
        <dbReference type="ARBA" id="ARBA00004370"/>
    </source>
</evidence>
<proteinExistence type="evidence at transcript level"/>
<feature type="transmembrane region" description="Helical" evidence="6">
    <location>
        <begin position="55"/>
        <end position="73"/>
    </location>
</feature>
<feature type="transmembrane region" description="Helical" evidence="6">
    <location>
        <begin position="265"/>
        <end position="284"/>
    </location>
</feature>
<organism evidence="7">
    <name type="scientific">Phallusia mammillata</name>
    <dbReference type="NCBI Taxonomy" id="59560"/>
    <lineage>
        <taxon>Eukaryota</taxon>
        <taxon>Metazoa</taxon>
        <taxon>Chordata</taxon>
        <taxon>Tunicata</taxon>
        <taxon>Ascidiacea</taxon>
        <taxon>Phlebobranchia</taxon>
        <taxon>Ascidiidae</taxon>
        <taxon>Phallusia</taxon>
    </lineage>
</organism>
<keyword evidence="4 6" id="KW-1133">Transmembrane helix</keyword>
<accession>A0A6F9DTF0</accession>
<dbReference type="Pfam" id="PF02104">
    <property type="entry name" value="SURF1"/>
    <property type="match status" value="1"/>
</dbReference>
<evidence type="ECO:0000256" key="2">
    <source>
        <dbReference type="ARBA" id="ARBA00007165"/>
    </source>
</evidence>
<reference evidence="7" key="1">
    <citation type="submission" date="2020-04" db="EMBL/GenBank/DDBJ databases">
        <authorList>
            <person name="Neveu A P."/>
        </authorList>
    </citation>
    <scope>NUCLEOTIDE SEQUENCE</scope>
    <source>
        <tissue evidence="7">Whole embryo</tissue>
    </source>
</reference>
<protein>
    <recommendedName>
        <fullName evidence="6">SURF1-like protein</fullName>
    </recommendedName>
</protein>
<dbReference type="GO" id="GO:0005743">
    <property type="term" value="C:mitochondrial inner membrane"/>
    <property type="evidence" value="ECO:0007669"/>
    <property type="project" value="UniProtKB-SubCell"/>
</dbReference>
<comment type="function">
    <text evidence="6">Probably involved in the biogenesis of the COX complex.</text>
</comment>
<evidence type="ECO:0000256" key="3">
    <source>
        <dbReference type="ARBA" id="ARBA00022692"/>
    </source>
</evidence>
<keyword evidence="6" id="KW-0999">Mitochondrion inner membrane</keyword>
<dbReference type="InterPro" id="IPR045214">
    <property type="entry name" value="Surf1/Surf4"/>
</dbReference>
<keyword evidence="3 6" id="KW-0812">Transmembrane</keyword>
<dbReference type="AlphaFoldDB" id="A0A6F9DTF0"/>
<keyword evidence="6" id="KW-0496">Mitochondrion</keyword>
<dbReference type="EMBL" id="LR790852">
    <property type="protein sequence ID" value="CAB3266714.1"/>
    <property type="molecule type" value="mRNA"/>
</dbReference>
<dbReference type="CDD" id="cd06662">
    <property type="entry name" value="SURF1"/>
    <property type="match status" value="1"/>
</dbReference>
<evidence type="ECO:0000313" key="7">
    <source>
        <dbReference type="EMBL" id="CAB3266714.1"/>
    </source>
</evidence>
<gene>
    <name evidence="7" type="primary">Surf1</name>
</gene>
<evidence type="ECO:0000256" key="5">
    <source>
        <dbReference type="ARBA" id="ARBA00023136"/>
    </source>
</evidence>
<name>A0A6F9DTF0_9ASCI</name>
<keyword evidence="5 6" id="KW-0472">Membrane</keyword>
<evidence type="ECO:0000256" key="6">
    <source>
        <dbReference type="RuleBase" id="RU363076"/>
    </source>
</evidence>
<evidence type="ECO:0000256" key="4">
    <source>
        <dbReference type="ARBA" id="ARBA00022989"/>
    </source>
</evidence>
<dbReference type="PROSITE" id="PS50895">
    <property type="entry name" value="SURF1"/>
    <property type="match status" value="1"/>
</dbReference>
<comment type="subcellular location">
    <subcellularLocation>
        <location evidence="1">Membrane</location>
    </subcellularLocation>
    <subcellularLocation>
        <location evidence="6">Mitochondrion inner membrane</location>
        <topology evidence="6">Multi-pass membrane protein</topology>
    </subcellularLocation>
</comment>
<dbReference type="InterPro" id="IPR002994">
    <property type="entry name" value="Surf1/Shy1"/>
</dbReference>
<sequence>MFRCMQKVNVLSGLKARNDLVILPASCLYLNHQSNQQHNRKNYKSRPNDSQFGKWFMLIIPISGFGLGTWQVYRKKWKLGLIKQLEERTSSFPRPFPQDIGELKDLEYYPLYVTGTFDHSKEIYIEPRSLVTKGAGIDAGSLMSSQNKNIGMQVITPFRLADSDMTILVNRGFVPLANKNPVTRPQGQVEGVVQVTGLLRRNENRPPLSPSNMPKQGRWLYKDLNEMSKLTGTSPILIDAVFDPGAPPGAPIGGQTRVTLRDEHLSYIVTWYGLSIATSIMWYYRFMK</sequence>
<comment type="similarity">
    <text evidence="2 6">Belongs to the SURF1 family.</text>
</comment>
<dbReference type="PANTHER" id="PTHR23427:SF2">
    <property type="entry name" value="SURFEIT LOCUS PROTEIN 1"/>
    <property type="match status" value="1"/>
</dbReference>